<dbReference type="Gene3D" id="1.20.120.530">
    <property type="entry name" value="GntR ligand-binding domain-like"/>
    <property type="match status" value="1"/>
</dbReference>
<dbReference type="InterPro" id="IPR036388">
    <property type="entry name" value="WH-like_DNA-bd_sf"/>
</dbReference>
<dbReference type="Proteomes" id="UP000186878">
    <property type="component" value="Unassembled WGS sequence"/>
</dbReference>
<dbReference type="RefSeq" id="WP_075569495.1">
    <property type="nucleotide sequence ID" value="NZ_MSDO01000009.1"/>
</dbReference>
<dbReference type="InterPro" id="IPR011711">
    <property type="entry name" value="GntR_C"/>
</dbReference>
<dbReference type="InterPro" id="IPR036390">
    <property type="entry name" value="WH_DNA-bd_sf"/>
</dbReference>
<dbReference type="SUPFAM" id="SSF46785">
    <property type="entry name" value="Winged helix' DNA-binding domain"/>
    <property type="match status" value="1"/>
</dbReference>
<dbReference type="STRING" id="404433.BTW07_07175"/>
<evidence type="ECO:0000256" key="1">
    <source>
        <dbReference type="ARBA" id="ARBA00023015"/>
    </source>
</evidence>
<feature type="region of interest" description="Disordered" evidence="4">
    <location>
        <begin position="217"/>
        <end position="241"/>
    </location>
</feature>
<dbReference type="InterPro" id="IPR000524">
    <property type="entry name" value="Tscrpt_reg_HTH_GntR"/>
</dbReference>
<comment type="caution">
    <text evidence="6">The sequence shown here is derived from an EMBL/GenBank/DDBJ whole genome shotgun (WGS) entry which is preliminary data.</text>
</comment>
<evidence type="ECO:0000256" key="2">
    <source>
        <dbReference type="ARBA" id="ARBA00023125"/>
    </source>
</evidence>
<keyword evidence="7" id="KW-1185">Reference proteome</keyword>
<proteinExistence type="predicted"/>
<accession>A0A1Q8ST49</accession>
<dbReference type="SMART" id="SM00345">
    <property type="entry name" value="HTH_GNTR"/>
    <property type="match status" value="1"/>
</dbReference>
<protein>
    <submittedName>
        <fullName evidence="6">GntR family transcriptional regulator</fullName>
    </submittedName>
</protein>
<sequence length="241" mass="26875">MGAEVPTGSLSASQLYAALKRDLIGGRFATGQKLAITALKQHYRVGLSPLREALNRLAAYGLLEQESQRGFRVPALKRTELDDIADLRQRFEGQALEQALEAGGDEWEAGLLAAFHRLKRADEVSGQLDHWEQMHLQFHRHLLEPCGSPWLLRFIEQLHDQFDRYRRMAPANDAVRTMLNDQHGQLVDLAMARDIAAARGLLEEHIRLSYEVAQGACQENRRSGGSNEGESEREGGSVPGA</sequence>
<keyword evidence="1" id="KW-0805">Transcription regulation</keyword>
<dbReference type="GO" id="GO:0003700">
    <property type="term" value="F:DNA-binding transcription factor activity"/>
    <property type="evidence" value="ECO:0007669"/>
    <property type="project" value="InterPro"/>
</dbReference>
<dbReference type="Pfam" id="PF07729">
    <property type="entry name" value="FCD"/>
    <property type="match status" value="1"/>
</dbReference>
<dbReference type="InterPro" id="IPR008920">
    <property type="entry name" value="TF_FadR/GntR_C"/>
</dbReference>
<feature type="domain" description="HTH gntR-type" evidence="5">
    <location>
        <begin position="9"/>
        <end position="76"/>
    </location>
</feature>
<dbReference type="PANTHER" id="PTHR43537:SF20">
    <property type="entry name" value="HTH-TYPE TRANSCRIPTIONAL REPRESSOR GLAR"/>
    <property type="match status" value="1"/>
</dbReference>
<dbReference type="SUPFAM" id="SSF48008">
    <property type="entry name" value="GntR ligand-binding domain-like"/>
    <property type="match status" value="1"/>
</dbReference>
<dbReference type="PROSITE" id="PS50949">
    <property type="entry name" value="HTH_GNTR"/>
    <property type="match status" value="1"/>
</dbReference>
<dbReference type="AlphaFoldDB" id="A0A1Q8ST49"/>
<dbReference type="OrthoDB" id="9799812at2"/>
<evidence type="ECO:0000256" key="4">
    <source>
        <dbReference type="SAM" id="MobiDB-lite"/>
    </source>
</evidence>
<keyword evidence="3" id="KW-0804">Transcription</keyword>
<evidence type="ECO:0000256" key="3">
    <source>
        <dbReference type="ARBA" id="ARBA00023163"/>
    </source>
</evidence>
<dbReference type="EMBL" id="MSDO01000009">
    <property type="protein sequence ID" value="OLO04594.1"/>
    <property type="molecule type" value="Genomic_DNA"/>
</dbReference>
<dbReference type="Gene3D" id="1.10.10.10">
    <property type="entry name" value="Winged helix-like DNA-binding domain superfamily/Winged helix DNA-binding domain"/>
    <property type="match status" value="1"/>
</dbReference>
<keyword evidence="2" id="KW-0238">DNA-binding</keyword>
<reference evidence="6 7" key="1">
    <citation type="submission" date="2016-12" db="EMBL/GenBank/DDBJ databases">
        <title>Draft genome sequences of strains Salinicola socius SMB35, Salinicola sp. MH3R3-1 and Chromohalobacter sp. SMB17 from the Verkhnekamsk potash mining region of Russia.</title>
        <authorList>
            <person name="Mavrodi D.V."/>
            <person name="Olsson B.E."/>
            <person name="Korsakova E.S."/>
            <person name="Pyankova A."/>
            <person name="Mavrodi O.V."/>
            <person name="Plotnikova E.G."/>
        </authorList>
    </citation>
    <scope>NUCLEOTIDE SEQUENCE [LARGE SCALE GENOMIC DNA]</scope>
    <source>
        <strain evidence="6 7">SMB35</strain>
    </source>
</reference>
<evidence type="ECO:0000313" key="6">
    <source>
        <dbReference type="EMBL" id="OLO04594.1"/>
    </source>
</evidence>
<dbReference type="Pfam" id="PF00392">
    <property type="entry name" value="GntR"/>
    <property type="match status" value="1"/>
</dbReference>
<dbReference type="PANTHER" id="PTHR43537">
    <property type="entry name" value="TRANSCRIPTIONAL REGULATOR, GNTR FAMILY"/>
    <property type="match status" value="1"/>
</dbReference>
<name>A0A1Q8ST49_9GAMM</name>
<dbReference type="SMART" id="SM00895">
    <property type="entry name" value="FCD"/>
    <property type="match status" value="1"/>
</dbReference>
<gene>
    <name evidence="6" type="ORF">BTW07_07175</name>
</gene>
<evidence type="ECO:0000259" key="5">
    <source>
        <dbReference type="PROSITE" id="PS50949"/>
    </source>
</evidence>
<organism evidence="6 7">
    <name type="scientific">Salinicola socius</name>
    <dbReference type="NCBI Taxonomy" id="404433"/>
    <lineage>
        <taxon>Bacteria</taxon>
        <taxon>Pseudomonadati</taxon>
        <taxon>Pseudomonadota</taxon>
        <taxon>Gammaproteobacteria</taxon>
        <taxon>Oceanospirillales</taxon>
        <taxon>Halomonadaceae</taxon>
        <taxon>Salinicola</taxon>
    </lineage>
</organism>
<evidence type="ECO:0000313" key="7">
    <source>
        <dbReference type="Proteomes" id="UP000186878"/>
    </source>
</evidence>
<dbReference type="GO" id="GO:0003677">
    <property type="term" value="F:DNA binding"/>
    <property type="evidence" value="ECO:0007669"/>
    <property type="project" value="UniProtKB-KW"/>
</dbReference>